<dbReference type="SUPFAM" id="SSF52402">
    <property type="entry name" value="Adenine nucleotide alpha hydrolases-like"/>
    <property type="match status" value="1"/>
</dbReference>
<dbReference type="InterPro" id="IPR014729">
    <property type="entry name" value="Rossmann-like_a/b/a_fold"/>
</dbReference>
<evidence type="ECO:0000256" key="2">
    <source>
        <dbReference type="PIRNR" id="PIRNR006276"/>
    </source>
</evidence>
<dbReference type="InterPro" id="IPR006015">
    <property type="entry name" value="Universal_stress_UspA"/>
</dbReference>
<dbReference type="PIRSF" id="PIRSF006276">
    <property type="entry name" value="UspA"/>
    <property type="match status" value="1"/>
</dbReference>
<organism evidence="4 5">
    <name type="scientific">Salinimicrobium marinum</name>
    <dbReference type="NCBI Taxonomy" id="680283"/>
    <lineage>
        <taxon>Bacteria</taxon>
        <taxon>Pseudomonadati</taxon>
        <taxon>Bacteroidota</taxon>
        <taxon>Flavobacteriia</taxon>
        <taxon>Flavobacteriales</taxon>
        <taxon>Flavobacteriaceae</taxon>
        <taxon>Salinimicrobium</taxon>
    </lineage>
</organism>
<comment type="subcellular location">
    <subcellularLocation>
        <location evidence="2">Cytoplasm</location>
    </subcellularLocation>
</comment>
<evidence type="ECO:0000259" key="3">
    <source>
        <dbReference type="Pfam" id="PF00582"/>
    </source>
</evidence>
<keyword evidence="5" id="KW-1185">Reference proteome</keyword>
<evidence type="ECO:0000313" key="5">
    <source>
        <dbReference type="Proteomes" id="UP000610456"/>
    </source>
</evidence>
<dbReference type="InterPro" id="IPR006016">
    <property type="entry name" value="UspA"/>
</dbReference>
<protein>
    <recommendedName>
        <fullName evidence="2">Universal stress protein</fullName>
    </recommendedName>
</protein>
<gene>
    <name evidence="4" type="ORF">GCM10007103_07700</name>
</gene>
<name>A0A918SA36_9FLAO</name>
<proteinExistence type="inferred from homology"/>
<feature type="domain" description="UspA" evidence="3">
    <location>
        <begin position="1"/>
        <end position="144"/>
    </location>
</feature>
<sequence length="147" mass="16319">MKNILVALGSAKHADALIAQAVKLAKLTDGKIWILHVTAANPDDFLALEAGPQHLYDERVESRKKKTAFIKQLAEQIEKNHNLQAEGILVEGSVSKAIKNKVQEHNIELVIAGHQKKDFLYELFTANKKKDLVDELQIPLLAVPIKA</sequence>
<dbReference type="RefSeq" id="WP_189603363.1">
    <property type="nucleotide sequence ID" value="NZ_BMXB01000001.1"/>
</dbReference>
<evidence type="ECO:0000313" key="4">
    <source>
        <dbReference type="EMBL" id="GHA28524.1"/>
    </source>
</evidence>
<dbReference type="Pfam" id="PF00582">
    <property type="entry name" value="Usp"/>
    <property type="match status" value="1"/>
</dbReference>
<dbReference type="Proteomes" id="UP000610456">
    <property type="component" value="Unassembled WGS sequence"/>
</dbReference>
<dbReference type="AlphaFoldDB" id="A0A918SA36"/>
<dbReference type="EMBL" id="BMXB01000001">
    <property type="protein sequence ID" value="GHA28524.1"/>
    <property type="molecule type" value="Genomic_DNA"/>
</dbReference>
<accession>A0A918SA36</accession>
<reference evidence="4" key="1">
    <citation type="journal article" date="2014" name="Int. J. Syst. Evol. Microbiol.">
        <title>Complete genome sequence of Corynebacterium casei LMG S-19264T (=DSM 44701T), isolated from a smear-ripened cheese.</title>
        <authorList>
            <consortium name="US DOE Joint Genome Institute (JGI-PGF)"/>
            <person name="Walter F."/>
            <person name="Albersmeier A."/>
            <person name="Kalinowski J."/>
            <person name="Ruckert C."/>
        </authorList>
    </citation>
    <scope>NUCLEOTIDE SEQUENCE</scope>
    <source>
        <strain evidence="4">KCTC 12719</strain>
    </source>
</reference>
<comment type="caution">
    <text evidence="4">The sequence shown here is derived from an EMBL/GenBank/DDBJ whole genome shotgun (WGS) entry which is preliminary data.</text>
</comment>
<evidence type="ECO:0000256" key="1">
    <source>
        <dbReference type="ARBA" id="ARBA00008791"/>
    </source>
</evidence>
<comment type="similarity">
    <text evidence="1 2">Belongs to the universal stress protein A family.</text>
</comment>
<keyword evidence="2" id="KW-0963">Cytoplasm</keyword>
<dbReference type="Gene3D" id="3.40.50.620">
    <property type="entry name" value="HUPs"/>
    <property type="match status" value="1"/>
</dbReference>
<dbReference type="CDD" id="cd00293">
    <property type="entry name" value="USP-like"/>
    <property type="match status" value="1"/>
</dbReference>
<dbReference type="GO" id="GO:0005737">
    <property type="term" value="C:cytoplasm"/>
    <property type="evidence" value="ECO:0007669"/>
    <property type="project" value="UniProtKB-SubCell"/>
</dbReference>
<reference evidence="4" key="2">
    <citation type="submission" date="2020-09" db="EMBL/GenBank/DDBJ databases">
        <authorList>
            <person name="Sun Q."/>
            <person name="Kim S."/>
        </authorList>
    </citation>
    <scope>NUCLEOTIDE SEQUENCE</scope>
    <source>
        <strain evidence="4">KCTC 12719</strain>
    </source>
</reference>